<evidence type="ECO:0000256" key="4">
    <source>
        <dbReference type="ARBA" id="ARBA00022605"/>
    </source>
</evidence>
<evidence type="ECO:0000313" key="10">
    <source>
        <dbReference type="Proteomes" id="UP001055439"/>
    </source>
</evidence>
<dbReference type="OrthoDB" id="524799at2759"/>
<dbReference type="SUPFAM" id="SSF51366">
    <property type="entry name" value="Ribulose-phoshate binding barrel"/>
    <property type="match status" value="1"/>
</dbReference>
<dbReference type="Proteomes" id="UP001055439">
    <property type="component" value="Chromosome 6"/>
</dbReference>
<sequence length="247" mass="26500">MAVVSFTGQSRLGPGTCLKTDYAGSANAVECLSIEKGLNMIKPVVKMCGITLAKDSEMAVKAGDSLIGMILCPDSKCSVSLKVAKEISKVTWDGGVRPVGVFVDDDADTILRASDAADLEFVQLLGDGSRSSFPILLQQHRIIYVLRVDENVILLNHVSDDESSLADWLLVDSAKGGSWQRFQLPSIRSKHGWLLAGGLHADNVYEATTTLKPDDVDVSSGICGSDGSQKDPMRISSFMSKVKSLSY</sequence>
<evidence type="ECO:0000256" key="6">
    <source>
        <dbReference type="ARBA" id="ARBA00023141"/>
    </source>
</evidence>
<protein>
    <recommendedName>
        <fullName evidence="3">phosphoribosylanthranilate isomerase</fullName>
        <ecNumber evidence="3">5.3.1.24</ecNumber>
    </recommendedName>
</protein>
<dbReference type="CDD" id="cd00405">
    <property type="entry name" value="PRAI"/>
    <property type="match status" value="1"/>
</dbReference>
<dbReference type="PANTHER" id="PTHR42894:SF1">
    <property type="entry name" value="N-(5'-PHOSPHORIBOSYL)ANTHRANILATE ISOMERASE"/>
    <property type="match status" value="1"/>
</dbReference>
<dbReference type="InterPro" id="IPR013785">
    <property type="entry name" value="Aldolase_TIM"/>
</dbReference>
<comment type="pathway">
    <text evidence="1">Amino-acid biosynthesis; L-tryptophan biosynthesis; L-tryptophan from chorismate: step 3/5.</text>
</comment>
<keyword evidence="10" id="KW-1185">Reference proteome</keyword>
<dbReference type="Gene3D" id="3.20.20.70">
    <property type="entry name" value="Aldolase class I"/>
    <property type="match status" value="1"/>
</dbReference>
<dbReference type="GO" id="GO:0000162">
    <property type="term" value="P:L-tryptophan biosynthetic process"/>
    <property type="evidence" value="ECO:0007669"/>
    <property type="project" value="UniProtKB-KW"/>
</dbReference>
<dbReference type="EMBL" id="CP097508">
    <property type="protein sequence ID" value="URE09689.1"/>
    <property type="molecule type" value="Genomic_DNA"/>
</dbReference>
<comment type="similarity">
    <text evidence="2">Belongs to the TrpF family.</text>
</comment>
<gene>
    <name evidence="9" type="ORF">MUK42_14627</name>
</gene>
<dbReference type="AlphaFoldDB" id="A0A9E7G752"/>
<dbReference type="InterPro" id="IPR001240">
    <property type="entry name" value="PRAI_dom"/>
</dbReference>
<evidence type="ECO:0000256" key="5">
    <source>
        <dbReference type="ARBA" id="ARBA00022822"/>
    </source>
</evidence>
<dbReference type="PANTHER" id="PTHR42894">
    <property type="entry name" value="N-(5'-PHOSPHORIBOSYL)ANTHRANILATE ISOMERASE"/>
    <property type="match status" value="1"/>
</dbReference>
<proteinExistence type="inferred from homology"/>
<evidence type="ECO:0000256" key="3">
    <source>
        <dbReference type="ARBA" id="ARBA00012572"/>
    </source>
</evidence>
<dbReference type="InterPro" id="IPR044643">
    <property type="entry name" value="TrpF_fam"/>
</dbReference>
<name>A0A9E7G752_9LILI</name>
<organism evidence="9 10">
    <name type="scientific">Musa troglodytarum</name>
    <name type="common">fe'i banana</name>
    <dbReference type="NCBI Taxonomy" id="320322"/>
    <lineage>
        <taxon>Eukaryota</taxon>
        <taxon>Viridiplantae</taxon>
        <taxon>Streptophyta</taxon>
        <taxon>Embryophyta</taxon>
        <taxon>Tracheophyta</taxon>
        <taxon>Spermatophyta</taxon>
        <taxon>Magnoliopsida</taxon>
        <taxon>Liliopsida</taxon>
        <taxon>Zingiberales</taxon>
        <taxon>Musaceae</taxon>
        <taxon>Musa</taxon>
    </lineage>
</organism>
<dbReference type="EC" id="5.3.1.24" evidence="3"/>
<evidence type="ECO:0000259" key="8">
    <source>
        <dbReference type="Pfam" id="PF00697"/>
    </source>
</evidence>
<dbReference type="GO" id="GO:0004640">
    <property type="term" value="F:phosphoribosylanthranilate isomerase activity"/>
    <property type="evidence" value="ECO:0007669"/>
    <property type="project" value="UniProtKB-EC"/>
</dbReference>
<accession>A0A9E7G752</accession>
<reference evidence="9" key="1">
    <citation type="submission" date="2022-05" db="EMBL/GenBank/DDBJ databases">
        <title>The Musa troglodytarum L. genome provides insights into the mechanism of non-climacteric behaviour and enrichment of carotenoids.</title>
        <authorList>
            <person name="Wang J."/>
        </authorList>
    </citation>
    <scope>NUCLEOTIDE SEQUENCE</scope>
    <source>
        <tissue evidence="9">Leaf</tissue>
    </source>
</reference>
<evidence type="ECO:0000256" key="1">
    <source>
        <dbReference type="ARBA" id="ARBA00004664"/>
    </source>
</evidence>
<keyword evidence="5" id="KW-0822">Tryptophan biosynthesis</keyword>
<evidence type="ECO:0000256" key="2">
    <source>
        <dbReference type="ARBA" id="ARBA00007571"/>
    </source>
</evidence>
<dbReference type="HAMAP" id="MF_00135">
    <property type="entry name" value="PRAI"/>
    <property type="match status" value="1"/>
</dbReference>
<evidence type="ECO:0000256" key="7">
    <source>
        <dbReference type="ARBA" id="ARBA00023235"/>
    </source>
</evidence>
<evidence type="ECO:0000313" key="9">
    <source>
        <dbReference type="EMBL" id="URE09689.1"/>
    </source>
</evidence>
<keyword evidence="6" id="KW-0057">Aromatic amino acid biosynthesis</keyword>
<dbReference type="Pfam" id="PF00697">
    <property type="entry name" value="PRAI"/>
    <property type="match status" value="1"/>
</dbReference>
<feature type="domain" description="N-(5'phosphoribosyl) anthranilate isomerase (PRAI)" evidence="8">
    <location>
        <begin position="45"/>
        <end position="239"/>
    </location>
</feature>
<keyword evidence="4" id="KW-0028">Amino-acid biosynthesis</keyword>
<dbReference type="InterPro" id="IPR011060">
    <property type="entry name" value="RibuloseP-bd_barrel"/>
</dbReference>
<keyword evidence="7 9" id="KW-0413">Isomerase</keyword>